<evidence type="ECO:0000259" key="4">
    <source>
        <dbReference type="PROSITE" id="PS50103"/>
    </source>
</evidence>
<feature type="region of interest" description="Disordered" evidence="3">
    <location>
        <begin position="387"/>
        <end position="644"/>
    </location>
</feature>
<keyword evidence="2" id="KW-0175">Coiled coil</keyword>
<feature type="compositionally biased region" description="Polar residues" evidence="3">
    <location>
        <begin position="1"/>
        <end position="13"/>
    </location>
</feature>
<feature type="coiled-coil region" evidence="2">
    <location>
        <begin position="803"/>
        <end position="837"/>
    </location>
</feature>
<dbReference type="GO" id="GO:0005634">
    <property type="term" value="C:nucleus"/>
    <property type="evidence" value="ECO:0007669"/>
    <property type="project" value="TreeGrafter"/>
</dbReference>
<feature type="compositionally biased region" description="Acidic residues" evidence="3">
    <location>
        <begin position="294"/>
        <end position="303"/>
    </location>
</feature>
<keyword evidence="1" id="KW-0862">Zinc</keyword>
<dbReference type="OrthoDB" id="10071835at2759"/>
<feature type="compositionally biased region" description="Basic and acidic residues" evidence="3">
    <location>
        <begin position="206"/>
        <end position="237"/>
    </location>
</feature>
<dbReference type="KEGG" id="aplc:110978652"/>
<feature type="compositionally biased region" description="Basic and acidic residues" evidence="3">
    <location>
        <begin position="751"/>
        <end position="769"/>
    </location>
</feature>
<feature type="compositionally biased region" description="Polar residues" evidence="3">
    <location>
        <begin position="570"/>
        <end position="596"/>
    </location>
</feature>
<dbReference type="InterPro" id="IPR019607">
    <property type="entry name" value="Putative_zinc-finger_domain"/>
</dbReference>
<feature type="compositionally biased region" description="Polar residues" evidence="3">
    <location>
        <begin position="1066"/>
        <end position="1077"/>
    </location>
</feature>
<feature type="compositionally biased region" description="Basic and acidic residues" evidence="3">
    <location>
        <begin position="141"/>
        <end position="161"/>
    </location>
</feature>
<organism evidence="5 6">
    <name type="scientific">Acanthaster planci</name>
    <name type="common">Crown-of-thorns starfish</name>
    <dbReference type="NCBI Taxonomy" id="133434"/>
    <lineage>
        <taxon>Eukaryota</taxon>
        <taxon>Metazoa</taxon>
        <taxon>Echinodermata</taxon>
        <taxon>Eleutherozoa</taxon>
        <taxon>Asterozoa</taxon>
        <taxon>Asteroidea</taxon>
        <taxon>Valvatacea</taxon>
        <taxon>Valvatida</taxon>
        <taxon>Acanthasteridae</taxon>
        <taxon>Acanthaster</taxon>
    </lineage>
</organism>
<feature type="compositionally biased region" description="Basic residues" evidence="3">
    <location>
        <begin position="166"/>
        <end position="176"/>
    </location>
</feature>
<feature type="compositionally biased region" description="Acidic residues" evidence="3">
    <location>
        <begin position="428"/>
        <end position="441"/>
    </location>
</feature>
<feature type="region of interest" description="Disordered" evidence="3">
    <location>
        <begin position="750"/>
        <end position="782"/>
    </location>
</feature>
<feature type="compositionally biased region" description="Acidic residues" evidence="3">
    <location>
        <begin position="271"/>
        <end position="280"/>
    </location>
</feature>
<dbReference type="SUPFAM" id="SSF48452">
    <property type="entry name" value="TPR-like"/>
    <property type="match status" value="2"/>
</dbReference>
<feature type="region of interest" description="Disordered" evidence="3">
    <location>
        <begin position="1324"/>
        <end position="1347"/>
    </location>
</feature>
<reference evidence="6" key="1">
    <citation type="submission" date="2025-08" db="UniProtKB">
        <authorList>
            <consortium name="RefSeq"/>
        </authorList>
    </citation>
    <scope>IDENTIFICATION</scope>
</reference>
<dbReference type="PROSITE" id="PS50103">
    <property type="entry name" value="ZF_C3H1"/>
    <property type="match status" value="1"/>
</dbReference>
<name>A0A8B7Y8E3_ACAPL</name>
<evidence type="ECO:0000256" key="3">
    <source>
        <dbReference type="SAM" id="MobiDB-lite"/>
    </source>
</evidence>
<sequence>MSQKNGTSQGQTMEASEEGELEDGEIEDETGSENDHFVPASTPTCPKKHIPSLMSVNVAQKTFFRRGDPPRSSRYFPRPSSNYYYRPQGGKYPASSAGGTQMLDPLHTSKTKRSLESREFGGGIHNVSSESGTLVKRRREMSKDVEDILSERRLPRSDSVKQTRQLSRKRTRRRPHAKEGLGRESRDSRGPSEQDEYEALLRKHHEVQELIKQEEEKLTSERGSLDGEGRGREKDLDGGETAQGPSKRPKSRSRSRSGSLKEEVAPTQDTTVEDSSDAEIVEQVKNQANKEIIEIPDDDEDDDELLQLRRLALESATKNVAAREEKENKAHKHRADRMSESKRAKQRERRQKVKQLFHKQSIAAEIFKVHGEQERFTQFMDFIMKQRRSATSTPGKSARRSPSVVGEFSQKDAASSSGDAPREFQYDNYEEVEMEVSEMEESPSLTPVAETLDLTSDVQAVTSSDPDAPSSTSNSTPGAAEAAATGNKEDEADAEHDKDEEEEDVMALREQLLRSLATKRAARAQAKEQTEVQQEEYTPEEPSVHGPTYHPSPIQPAMSSMSTPLGEDATPTSSSPKVYASPLSTPRTQSPTTSLIQGLPKQPVGKAKPKVALPAIPTHKPVVIKFDGDSDSSEDELSPQKPQLKQINFLDQFLKEARRTADAKKSQAQQRPAVSQVPKTPDAMHSLPEVHRAEYQKLKEEIARREQQRLGRLAAPQGTSPGTQSPIRDVTISVTKVDGQEQRMVVLKNPKAKEAETTQAKEKVLETQKDTPQSSTKHSPEVLERQANLTKYRLTAEKDCRILTAVERQLQKRQLLLKQTEARLQQLRDELAVGERLAASHRTQIKKYVQQKHLLQRKVQEHLTKETALIADLAKSKGVPVTSISQSPMLLEAASRLPLTGSPIGGRPKLKSVPNSPMLKKPETELQRLQRLEREYAKQISKLREANSRQAAKRANPVPNAVVQFLKTKTKLLNQKPSTQLLTKDKIAFGGDTPTNTDSESDAEKYLRSRKDSKRRRSFLDDNPSLRPNLLARTRSSQPPSSKPNHSQDKSIHNNSRASSDHVLNPTDSLKSSTSGKANGKAENQKNSSQSEASISAKPLSKIPPVVEGMSLPGDEQVARLRCAHAEKAKAALGTSLLAAHFGLESDAAAGLHANFSRRTSDVKMSIIKDTARTDQDEDDERDASLAPYTSPLLCFRSYRLSPFFVKEAKFSRLSPSFSHKLDPTRALCQFELNGTCNDDDCPWQHQKDYELSDHEIYADILAYTPVIAASRDWQDPEKRLQRVEDYVNKAVKNSKRPETAKRQREALCRAFANAVLTQTKKGSKGVIAQPRAWTPRQTPADHPNPVDDDIDLPTVPRGSKPAGGLHVVPLGGDNSERYYTGEGILELEAAVLENPGDVDRWIKLAARIIGDETEDQDIDRGLNALSRGLESNQSSSELWLQYLLLYSQREDHGDLSELCQQALQFAPSYDLYWQCLSFEESFPSKDSTCERMLAFVQSQQAKEMTAQGSHRLLEALLYRVQLYVMTRRVKASLSMLQGALRDRDALLRFLTPEDRCLAWLVYIHMLEYQRLPSHLFDCTGSGLGHIVSKKPLIFQWGTPSAIQSAEGVRAAFQEALSSCRSPDRSEEENVSVCMPLYRNLVILEKLTGRLERAQEICEKLLADVPANSELWLLLTDVLRQQGSNKTKLEQAIKNALKSCPRSAALYNMAAMFALPACPKAAITALKLCAFAFHSIPDRSAYESVEQIRGLYCSLLGQGLPFDYTPPKLRPGIVSEVIRAQSRHLWLNYCLLQELTADDTGASEAYEKSLCHLRETEDAQRLWMEYLLFRKSKLPTSQDKLESFSAFTGLVNRCLVSMATEFPLPHSNDKMWLDFSFHNQVVELYIGCLKDGDCLDMYERFINQMPSNVHLALRACQFASKSSPDGPCLHRVKAIATDILNKFPECLPFWKIIIALSLHRGRLKEAKTLYRQALEAVPLAANLWKDFFLLEVVHDRNPEDIRKLVLTCRELKVNIEDYLKTILK</sequence>
<dbReference type="GO" id="GO:0006396">
    <property type="term" value="P:RNA processing"/>
    <property type="evidence" value="ECO:0007669"/>
    <property type="project" value="InterPro"/>
</dbReference>
<feature type="compositionally biased region" description="Polar residues" evidence="3">
    <location>
        <begin position="1085"/>
        <end position="1094"/>
    </location>
</feature>
<gene>
    <name evidence="6" type="primary">LOC110978652</name>
</gene>
<proteinExistence type="predicted"/>
<dbReference type="RefSeq" id="XP_022089494.1">
    <property type="nucleotide sequence ID" value="XM_022233802.1"/>
</dbReference>
<feature type="region of interest" description="Disordered" evidence="3">
    <location>
        <begin position="984"/>
        <end position="1105"/>
    </location>
</feature>
<feature type="compositionally biased region" description="Low complexity" evidence="3">
    <location>
        <begin position="462"/>
        <end position="477"/>
    </location>
</feature>
<dbReference type="GO" id="GO:0000178">
    <property type="term" value="C:exosome (RNase complex)"/>
    <property type="evidence" value="ECO:0007669"/>
    <property type="project" value="TreeGrafter"/>
</dbReference>
<dbReference type="PANTHER" id="PTHR21563">
    <property type="entry name" value="ZINC FINGER C3H1 DOMAIN-CONTAINING PROTEIN"/>
    <property type="match status" value="1"/>
</dbReference>
<accession>A0A8B7Y8E3</accession>
<evidence type="ECO:0000256" key="1">
    <source>
        <dbReference type="PROSITE-ProRule" id="PRU00723"/>
    </source>
</evidence>
<evidence type="ECO:0000313" key="5">
    <source>
        <dbReference type="Proteomes" id="UP000694845"/>
    </source>
</evidence>
<dbReference type="GO" id="GO:0008270">
    <property type="term" value="F:zinc ion binding"/>
    <property type="evidence" value="ECO:0007669"/>
    <property type="project" value="UniProtKB-KW"/>
</dbReference>
<dbReference type="Gene3D" id="1.25.40.10">
    <property type="entry name" value="Tetratricopeptide repeat domain"/>
    <property type="match status" value="3"/>
</dbReference>
<dbReference type="InterPro" id="IPR003107">
    <property type="entry name" value="HAT"/>
</dbReference>
<feature type="compositionally biased region" description="Basic and acidic residues" evidence="3">
    <location>
        <begin position="177"/>
        <end position="192"/>
    </location>
</feature>
<feature type="domain" description="C3H1-type" evidence="4">
    <location>
        <begin position="1223"/>
        <end position="1249"/>
    </location>
</feature>
<dbReference type="InterPro" id="IPR011990">
    <property type="entry name" value="TPR-like_helical_dom_sf"/>
</dbReference>
<dbReference type="InterPro" id="IPR000571">
    <property type="entry name" value="Znf_CCCH"/>
</dbReference>
<feature type="compositionally biased region" description="Acidic residues" evidence="3">
    <location>
        <begin position="490"/>
        <end position="505"/>
    </location>
</feature>
<feature type="compositionally biased region" description="Polar residues" evidence="3">
    <location>
        <begin position="1034"/>
        <end position="1045"/>
    </location>
</feature>
<dbReference type="Proteomes" id="UP000694845">
    <property type="component" value="Unplaced"/>
</dbReference>
<keyword evidence="1" id="KW-0479">Metal-binding</keyword>
<dbReference type="GeneID" id="110978652"/>
<keyword evidence="5" id="KW-1185">Reference proteome</keyword>
<evidence type="ECO:0000313" key="6">
    <source>
        <dbReference type="RefSeq" id="XP_022089494.1"/>
    </source>
</evidence>
<feature type="compositionally biased region" description="Acidic residues" evidence="3">
    <location>
        <begin position="15"/>
        <end position="32"/>
    </location>
</feature>
<feature type="zinc finger region" description="C3H1-type" evidence="1">
    <location>
        <begin position="1223"/>
        <end position="1249"/>
    </location>
</feature>
<protein>
    <submittedName>
        <fullName evidence="6">Zinc finger C3H1 domain-containing protein-like isoform X1</fullName>
    </submittedName>
</protein>
<feature type="region of interest" description="Disordered" evidence="3">
    <location>
        <begin position="1"/>
        <end position="303"/>
    </location>
</feature>
<feature type="region of interest" description="Disordered" evidence="3">
    <location>
        <begin position="315"/>
        <end position="352"/>
    </location>
</feature>
<dbReference type="PANTHER" id="PTHR21563:SF3">
    <property type="entry name" value="ZINC FINGER C3H1 DOMAIN-CONTAINING PROTEIN"/>
    <property type="match status" value="1"/>
</dbReference>
<keyword evidence="1" id="KW-0863">Zinc-finger</keyword>
<dbReference type="SMART" id="SM00386">
    <property type="entry name" value="HAT"/>
    <property type="match status" value="4"/>
</dbReference>
<feature type="compositionally biased region" description="Low complexity" evidence="3">
    <location>
        <begin position="72"/>
        <end position="87"/>
    </location>
</feature>
<dbReference type="InterPro" id="IPR039278">
    <property type="entry name" value="Red1"/>
</dbReference>
<evidence type="ECO:0000256" key="2">
    <source>
        <dbReference type="SAM" id="Coils"/>
    </source>
</evidence>
<feature type="region of interest" description="Disordered" evidence="3">
    <location>
        <begin position="658"/>
        <end position="688"/>
    </location>
</feature>
<dbReference type="Pfam" id="PF10650">
    <property type="entry name" value="zf-C3H1"/>
    <property type="match status" value="1"/>
</dbReference>